<dbReference type="EMBL" id="AAGK01000001">
    <property type="protein sequence ID" value="EAN33827.1"/>
    <property type="molecule type" value="Genomic_DNA"/>
</dbReference>
<feature type="domain" description="Ribosomal protein eL8/eL30/eS12/Gadd45" evidence="1">
    <location>
        <begin position="34"/>
        <end position="100"/>
    </location>
</feature>
<dbReference type="GeneID" id="3502524"/>
<dbReference type="AlphaFoldDB" id="Q4N881"/>
<accession>Q4N881</accession>
<name>Q4N881_THEPA</name>
<dbReference type="KEGG" id="tpv:TP01_0589"/>
<dbReference type="InterPro" id="IPR004038">
    <property type="entry name" value="Ribosomal_eL8/eL30/eS12/Gad45"/>
</dbReference>
<dbReference type="Proteomes" id="UP000001949">
    <property type="component" value="Unassembled WGS sequence"/>
</dbReference>
<dbReference type="SUPFAM" id="SSF55315">
    <property type="entry name" value="L30e-like"/>
    <property type="match status" value="1"/>
</dbReference>
<dbReference type="Pfam" id="PF01248">
    <property type="entry name" value="Ribosomal_L7Ae"/>
    <property type="match status" value="1"/>
</dbReference>
<dbReference type="Gene3D" id="3.30.1330.30">
    <property type="match status" value="1"/>
</dbReference>
<dbReference type="InterPro" id="IPR029064">
    <property type="entry name" value="Ribosomal_eL30-like_sf"/>
</dbReference>
<organism evidence="2 3">
    <name type="scientific">Theileria parva</name>
    <name type="common">East coast fever infection agent</name>
    <dbReference type="NCBI Taxonomy" id="5875"/>
    <lineage>
        <taxon>Eukaryota</taxon>
        <taxon>Sar</taxon>
        <taxon>Alveolata</taxon>
        <taxon>Apicomplexa</taxon>
        <taxon>Aconoidasida</taxon>
        <taxon>Piroplasmida</taxon>
        <taxon>Theileriidae</taxon>
        <taxon>Theileria</taxon>
    </lineage>
</organism>
<sequence>MSKYRISLFENCYWNTPSPETEEEILSHFSRVISELNESSVKKQILFGVNDITKAIENDVPISLVILFRPNVPTTIIRHIPLICRTKKIDYLGFLKNTKISCLHFKNISCLAIKHGECERINSIVELALKIKF</sequence>
<keyword evidence="3" id="KW-1185">Reference proteome</keyword>
<reference evidence="2 3" key="1">
    <citation type="journal article" date="2005" name="Science">
        <title>Genome sequence of Theileria parva, a bovine pathogen that transforms lymphocytes.</title>
        <authorList>
            <person name="Gardner M.J."/>
            <person name="Bishop R."/>
            <person name="Shah T."/>
            <person name="de Villiers E.P."/>
            <person name="Carlton J.M."/>
            <person name="Hall N."/>
            <person name="Ren Q."/>
            <person name="Paulsen I.T."/>
            <person name="Pain A."/>
            <person name="Berriman M."/>
            <person name="Wilson R.J.M."/>
            <person name="Sato S."/>
            <person name="Ralph S.A."/>
            <person name="Mann D.J."/>
            <person name="Xiong Z."/>
            <person name="Shallom S.J."/>
            <person name="Weidman J."/>
            <person name="Jiang L."/>
            <person name="Lynn J."/>
            <person name="Weaver B."/>
            <person name="Shoaibi A."/>
            <person name="Domingo A.R."/>
            <person name="Wasawo D."/>
            <person name="Crabtree J."/>
            <person name="Wortman J.R."/>
            <person name="Haas B."/>
            <person name="Angiuoli S.V."/>
            <person name="Creasy T.H."/>
            <person name="Lu C."/>
            <person name="Suh B."/>
            <person name="Silva J.C."/>
            <person name="Utterback T.R."/>
            <person name="Feldblyum T.V."/>
            <person name="Pertea M."/>
            <person name="Allen J."/>
            <person name="Nierman W.C."/>
            <person name="Taracha E.L.N."/>
            <person name="Salzberg S.L."/>
            <person name="White O.R."/>
            <person name="Fitzhugh H.A."/>
            <person name="Morzaria S."/>
            <person name="Venter J.C."/>
            <person name="Fraser C.M."/>
            <person name="Nene V."/>
        </authorList>
    </citation>
    <scope>NUCLEOTIDE SEQUENCE [LARGE SCALE GENOMIC DNA]</scope>
    <source>
        <strain evidence="2 3">Muguga</strain>
    </source>
</reference>
<dbReference type="OMA" id="FENIEWF"/>
<proteinExistence type="predicted"/>
<evidence type="ECO:0000259" key="1">
    <source>
        <dbReference type="Pfam" id="PF01248"/>
    </source>
</evidence>
<protein>
    <recommendedName>
        <fullName evidence="1">Ribosomal protein eL8/eL30/eS12/Gadd45 domain-containing protein</fullName>
    </recommendedName>
</protein>
<dbReference type="InParanoid" id="Q4N881"/>
<dbReference type="eggNOG" id="ENOG502QX8K">
    <property type="taxonomic scope" value="Eukaryota"/>
</dbReference>
<evidence type="ECO:0000313" key="3">
    <source>
        <dbReference type="Proteomes" id="UP000001949"/>
    </source>
</evidence>
<dbReference type="RefSeq" id="XP_766110.1">
    <property type="nucleotide sequence ID" value="XM_761017.1"/>
</dbReference>
<comment type="caution">
    <text evidence="2">The sequence shown here is derived from an EMBL/GenBank/DDBJ whole genome shotgun (WGS) entry which is preliminary data.</text>
</comment>
<evidence type="ECO:0000313" key="2">
    <source>
        <dbReference type="EMBL" id="EAN33827.1"/>
    </source>
</evidence>
<dbReference type="VEuPathDB" id="PiroplasmaDB:TpMuguga_01g00589"/>
<gene>
    <name evidence="2" type="ordered locus">TP01_0589</name>
</gene>